<dbReference type="Proteomes" id="UP000800036">
    <property type="component" value="Unassembled WGS sequence"/>
</dbReference>
<accession>A0A6A5VTH9</accession>
<keyword evidence="2" id="KW-1185">Reference proteome</keyword>
<organism evidence="1 2">
    <name type="scientific">Bimuria novae-zelandiae CBS 107.79</name>
    <dbReference type="NCBI Taxonomy" id="1447943"/>
    <lineage>
        <taxon>Eukaryota</taxon>
        <taxon>Fungi</taxon>
        <taxon>Dikarya</taxon>
        <taxon>Ascomycota</taxon>
        <taxon>Pezizomycotina</taxon>
        <taxon>Dothideomycetes</taxon>
        <taxon>Pleosporomycetidae</taxon>
        <taxon>Pleosporales</taxon>
        <taxon>Massarineae</taxon>
        <taxon>Didymosphaeriaceae</taxon>
        <taxon>Bimuria</taxon>
    </lineage>
</organism>
<name>A0A6A5VTH9_9PLEO</name>
<protein>
    <submittedName>
        <fullName evidence="1">Uncharacterized protein</fullName>
    </submittedName>
</protein>
<evidence type="ECO:0000313" key="2">
    <source>
        <dbReference type="Proteomes" id="UP000800036"/>
    </source>
</evidence>
<sequence>MAKELEKHRNGTRATPTSGIVEMKHSIRESKGTTNLVASYTLSQGKWYILGALPTLKDPLSSLTTLDESERLSPDTLHSHTYALEACRKLGSHTTQRRHIYLSTTPLTLARFFVRPLGSVFIATQIGDLVDIAYSALTTQLAPCERREFIPKYKEAGVSWHELVESSPDDTRGNDLQTYRYLQYSFRALSFLITDVTDAWLPNTTTQDTEAKQVFLGGSDVRMNDIQVMHGGQIPDLDKTAQIQVQRGYKAFGTRQKMEQWRRWFSRTNWT</sequence>
<evidence type="ECO:0000313" key="1">
    <source>
        <dbReference type="EMBL" id="KAF1978176.1"/>
    </source>
</evidence>
<reference evidence="1" key="1">
    <citation type="journal article" date="2020" name="Stud. Mycol.">
        <title>101 Dothideomycetes genomes: a test case for predicting lifestyles and emergence of pathogens.</title>
        <authorList>
            <person name="Haridas S."/>
            <person name="Albert R."/>
            <person name="Binder M."/>
            <person name="Bloem J."/>
            <person name="Labutti K."/>
            <person name="Salamov A."/>
            <person name="Andreopoulos B."/>
            <person name="Baker S."/>
            <person name="Barry K."/>
            <person name="Bills G."/>
            <person name="Bluhm B."/>
            <person name="Cannon C."/>
            <person name="Castanera R."/>
            <person name="Culley D."/>
            <person name="Daum C."/>
            <person name="Ezra D."/>
            <person name="Gonzalez J."/>
            <person name="Henrissat B."/>
            <person name="Kuo A."/>
            <person name="Liang C."/>
            <person name="Lipzen A."/>
            <person name="Lutzoni F."/>
            <person name="Magnuson J."/>
            <person name="Mondo S."/>
            <person name="Nolan M."/>
            <person name="Ohm R."/>
            <person name="Pangilinan J."/>
            <person name="Park H.-J."/>
            <person name="Ramirez L."/>
            <person name="Alfaro M."/>
            <person name="Sun H."/>
            <person name="Tritt A."/>
            <person name="Yoshinaga Y."/>
            <person name="Zwiers L.-H."/>
            <person name="Turgeon B."/>
            <person name="Goodwin S."/>
            <person name="Spatafora J."/>
            <person name="Crous P."/>
            <person name="Grigoriev I."/>
        </authorList>
    </citation>
    <scope>NUCLEOTIDE SEQUENCE</scope>
    <source>
        <strain evidence="1">CBS 107.79</strain>
    </source>
</reference>
<dbReference type="AlphaFoldDB" id="A0A6A5VTH9"/>
<dbReference type="EMBL" id="ML976661">
    <property type="protein sequence ID" value="KAF1978176.1"/>
    <property type="molecule type" value="Genomic_DNA"/>
</dbReference>
<proteinExistence type="predicted"/>
<gene>
    <name evidence="1" type="ORF">BU23DRAFT_595946</name>
</gene>